<dbReference type="Proteomes" id="UP001234989">
    <property type="component" value="Chromosome 1"/>
</dbReference>
<name>A0AAF0T9C8_SOLVR</name>
<proteinExistence type="predicted"/>
<accession>A0AAF0T9C8</accession>
<dbReference type="PANTHER" id="PTHR33116">
    <property type="entry name" value="REVERSE TRANSCRIPTASE ZINC-BINDING DOMAIN-CONTAINING PROTEIN-RELATED-RELATED"/>
    <property type="match status" value="1"/>
</dbReference>
<dbReference type="AlphaFoldDB" id="A0AAF0T9C8"/>
<sequence>MILTIFEASSGLKVNWGKTSLFPIKEVPNFQNLAIILGCKVENMPTTYLGMPLDSEHKAGEIWDGILEKTEKRLARWKAQYISPGGMLILINSVLDALPTYVMSLFPIPPKVMKKLDRLRRDFLWHGCKEGKGYKLVNWQTTMPSREQGGLGIRNLRAQNNSLLMKWIWRCNGEDHALWRETIRALWPKREGNLQKRVGDGKRIKFWKEAWKEQSPLMEIFPDLFILSNNPDGTIYDMWSAHG</sequence>
<evidence type="ECO:0000313" key="1">
    <source>
        <dbReference type="EMBL" id="WMV09008.1"/>
    </source>
</evidence>
<reference evidence="1" key="1">
    <citation type="submission" date="2023-08" db="EMBL/GenBank/DDBJ databases">
        <title>A de novo genome assembly of Solanum verrucosum Schlechtendal, a Mexican diploid species geographically isolated from the other diploid A-genome species in potato relatives.</title>
        <authorList>
            <person name="Hosaka K."/>
        </authorList>
    </citation>
    <scope>NUCLEOTIDE SEQUENCE</scope>
    <source>
        <tissue evidence="1">Young leaves</tissue>
    </source>
</reference>
<evidence type="ECO:0000313" key="2">
    <source>
        <dbReference type="Proteomes" id="UP001234989"/>
    </source>
</evidence>
<keyword evidence="2" id="KW-1185">Reference proteome</keyword>
<dbReference type="PANTHER" id="PTHR33116:SF78">
    <property type="entry name" value="OS12G0587133 PROTEIN"/>
    <property type="match status" value="1"/>
</dbReference>
<protein>
    <submittedName>
        <fullName evidence="1">Uncharacterized protein</fullName>
    </submittedName>
</protein>
<organism evidence="1 2">
    <name type="scientific">Solanum verrucosum</name>
    <dbReference type="NCBI Taxonomy" id="315347"/>
    <lineage>
        <taxon>Eukaryota</taxon>
        <taxon>Viridiplantae</taxon>
        <taxon>Streptophyta</taxon>
        <taxon>Embryophyta</taxon>
        <taxon>Tracheophyta</taxon>
        <taxon>Spermatophyta</taxon>
        <taxon>Magnoliopsida</taxon>
        <taxon>eudicotyledons</taxon>
        <taxon>Gunneridae</taxon>
        <taxon>Pentapetalae</taxon>
        <taxon>asterids</taxon>
        <taxon>lamiids</taxon>
        <taxon>Solanales</taxon>
        <taxon>Solanaceae</taxon>
        <taxon>Solanoideae</taxon>
        <taxon>Solaneae</taxon>
        <taxon>Solanum</taxon>
    </lineage>
</organism>
<gene>
    <name evidence="1" type="ORF">MTR67_002393</name>
</gene>
<dbReference type="EMBL" id="CP133612">
    <property type="protein sequence ID" value="WMV09008.1"/>
    <property type="molecule type" value="Genomic_DNA"/>
</dbReference>